<dbReference type="Gene3D" id="3.90.550.10">
    <property type="entry name" value="Spore Coat Polysaccharide Biosynthesis Protein SpsA, Chain A"/>
    <property type="match status" value="1"/>
</dbReference>
<feature type="domain" description="Glycosyltransferase 2-like" evidence="1">
    <location>
        <begin position="3"/>
        <end position="130"/>
    </location>
</feature>
<reference evidence="2 3" key="1">
    <citation type="submission" date="2019-07" db="EMBL/GenBank/DDBJ databases">
        <title>Thalassofilum flectens gen. nov., sp. nov., a novel moderate thermophilic anaerobe from a shallow sea hot spring in Kunashir Island (Russia), representing a new family in the order Bacteroidales, and proposal of Thalassofilacea fam. nov.</title>
        <authorList>
            <person name="Kochetkova T.V."/>
            <person name="Podosokorskaya O.A."/>
            <person name="Novikov A."/>
            <person name="Elcheninov A.G."/>
            <person name="Toshchakov S.V."/>
            <person name="Kublanov I.V."/>
        </authorList>
    </citation>
    <scope>NUCLEOTIDE SEQUENCE [LARGE SCALE GENOMIC DNA]</scope>
    <source>
        <strain evidence="2 3">38-H</strain>
    </source>
</reference>
<evidence type="ECO:0000259" key="1">
    <source>
        <dbReference type="Pfam" id="PF00535"/>
    </source>
</evidence>
<dbReference type="KEGG" id="ttz:FHG85_10900"/>
<accession>A0A7D3XX07</accession>
<evidence type="ECO:0000313" key="3">
    <source>
        <dbReference type="Proteomes" id="UP000500961"/>
    </source>
</evidence>
<dbReference type="GO" id="GO:0016740">
    <property type="term" value="F:transferase activity"/>
    <property type="evidence" value="ECO:0007669"/>
    <property type="project" value="UniProtKB-KW"/>
</dbReference>
<organism evidence="2 3">
    <name type="scientific">Tenuifilum thalassicum</name>
    <dbReference type="NCBI Taxonomy" id="2590900"/>
    <lineage>
        <taxon>Bacteria</taxon>
        <taxon>Pseudomonadati</taxon>
        <taxon>Bacteroidota</taxon>
        <taxon>Bacteroidia</taxon>
        <taxon>Bacteroidales</taxon>
        <taxon>Tenuifilaceae</taxon>
        <taxon>Tenuifilum</taxon>
    </lineage>
</organism>
<evidence type="ECO:0000313" key="2">
    <source>
        <dbReference type="EMBL" id="QKG80751.1"/>
    </source>
</evidence>
<dbReference type="CDD" id="cd00761">
    <property type="entry name" value="Glyco_tranf_GTA_type"/>
    <property type="match status" value="1"/>
</dbReference>
<dbReference type="EMBL" id="CP041345">
    <property type="protein sequence ID" value="QKG80751.1"/>
    <property type="molecule type" value="Genomic_DNA"/>
</dbReference>
<dbReference type="RefSeq" id="WP_173075811.1">
    <property type="nucleotide sequence ID" value="NZ_CP041345.1"/>
</dbReference>
<keyword evidence="3" id="KW-1185">Reference proteome</keyword>
<dbReference type="Pfam" id="PF00535">
    <property type="entry name" value="Glycos_transf_2"/>
    <property type="match status" value="1"/>
</dbReference>
<name>A0A7D3XX07_9BACT</name>
<proteinExistence type="predicted"/>
<dbReference type="InterPro" id="IPR001173">
    <property type="entry name" value="Glyco_trans_2-like"/>
</dbReference>
<dbReference type="Proteomes" id="UP000500961">
    <property type="component" value="Chromosome"/>
</dbReference>
<dbReference type="SUPFAM" id="SSF53448">
    <property type="entry name" value="Nucleotide-diphospho-sugar transferases"/>
    <property type="match status" value="1"/>
</dbReference>
<keyword evidence="2" id="KW-0808">Transferase</keyword>
<protein>
    <submittedName>
        <fullName evidence="2">Glycosyltransferase family 2 protein</fullName>
    </submittedName>
</protein>
<sequence length="307" mass="35984">MISVCIPVYNFDVTELVNELLAQANRINYPIEILLFDDHSHSYFRKKNEPLGLNSKVNYLEFDFNIGRSKIRNRLADVASGQWLLFLDCDVMVDDPNYLKRYIDNLPNAKVICGGRKYGPKPFRPELLLRWKYGVYRECKSAYIRQMTPYSSFISGNFVIETETFQNIRFNEELSGYGHEDTLLGIDLKRNQVDILHIDNPTIHMGLDSCKEFIEKTEQGVSNLAKILQMTPCMRKELEKSITLLKVFRFLRMIGLLLPLRWISKVYTPFIRQNLCSKRPSILIMDFYKLTILARLYTKGWRKISQP</sequence>
<dbReference type="InterPro" id="IPR029044">
    <property type="entry name" value="Nucleotide-diphossugar_trans"/>
</dbReference>
<gene>
    <name evidence="2" type="ORF">FHG85_10900</name>
</gene>
<dbReference type="AlphaFoldDB" id="A0A7D3XX07"/>